<protein>
    <recommendedName>
        <fullName evidence="7">Calcium-binding protein NCS-1</fullName>
    </recommendedName>
</protein>
<dbReference type="CDD" id="cd00051">
    <property type="entry name" value="EFh"/>
    <property type="match status" value="2"/>
</dbReference>
<sequence>MGQKHSKLSEADLERLENETEFDRKEIQQWHKGFRKDCPSGKLDKEEFAKIYKQFFPFGDARPFSEYVFRVFDADRNGAIDFEEFISALSVTSRGRLDDKLVWAFRLYDLDEDQRISYAEMTKIVEAIYCMVGSMVKLPPDEDSPEKRVNKIFALMDKDQDGYLTMDEFKEGSKKDPTIVQALNLYDGLV</sequence>
<dbReference type="OrthoDB" id="191686at2759"/>
<dbReference type="PANTHER" id="PTHR23055:SF178">
    <property type="entry name" value="NEUROCALCIN HOMOLOG"/>
    <property type="match status" value="1"/>
</dbReference>
<name>A0A4P9WXQ3_9FUNG</name>
<dbReference type="AlphaFoldDB" id="A0A4P9WXQ3"/>
<dbReference type="PROSITE" id="PS00018">
    <property type="entry name" value="EF_HAND_1"/>
    <property type="match status" value="3"/>
</dbReference>
<reference evidence="9" key="3">
    <citation type="submission" date="2018-08" db="EMBL/GenBank/DDBJ databases">
        <title>Leveraging single-cell genomics to expand the Fungal Tree of Life.</title>
        <authorList>
            <consortium name="DOE Joint Genome Institute"/>
            <person name="Ahrendt S.R."/>
            <person name="Quandt C.A."/>
            <person name="Ciobanu D."/>
            <person name="Clum A."/>
            <person name="Salamov A."/>
            <person name="Andreopoulos B."/>
            <person name="Cheng J.-F."/>
            <person name="Woyke T."/>
            <person name="Pelin A."/>
            <person name="Henrissat B."/>
            <person name="Reynolds N."/>
            <person name="Benny G.L."/>
            <person name="Smith M.E."/>
            <person name="James T.Y."/>
            <person name="Grigoriev I.V."/>
        </authorList>
    </citation>
    <scope>NUCLEOTIDE SEQUENCE</scope>
    <source>
        <strain evidence="9">ATCC 52028</strain>
    </source>
</reference>
<evidence type="ECO:0000256" key="2">
    <source>
        <dbReference type="ARBA" id="ARBA00022707"/>
    </source>
</evidence>
<keyword evidence="3" id="KW-0479">Metal-binding</keyword>
<reference evidence="11 12" key="1">
    <citation type="journal article" date="2018" name="Nat. Microbiol.">
        <title>Leveraging single-cell genomics to expand the fungal tree of life.</title>
        <authorList>
            <person name="Ahrendt S.R."/>
            <person name="Quandt C.A."/>
            <person name="Ciobanu D."/>
            <person name="Clum A."/>
            <person name="Salamov A."/>
            <person name="Andreopoulos B."/>
            <person name="Cheng J.F."/>
            <person name="Woyke T."/>
            <person name="Pelin A."/>
            <person name="Henrissat B."/>
            <person name="Reynolds N.K."/>
            <person name="Benny G.L."/>
            <person name="Smith M.E."/>
            <person name="James T.Y."/>
            <person name="Grigoriev I.V."/>
        </authorList>
    </citation>
    <scope>NUCLEOTIDE SEQUENCE [LARGE SCALE GENOMIC DNA]</scope>
    <source>
        <strain evidence="11 12">ATCC 52028</strain>
    </source>
</reference>
<dbReference type="GO" id="GO:0005829">
    <property type="term" value="C:cytosol"/>
    <property type="evidence" value="ECO:0007669"/>
    <property type="project" value="TreeGrafter"/>
</dbReference>
<dbReference type="InterPro" id="IPR028846">
    <property type="entry name" value="Recoverin"/>
</dbReference>
<accession>A0A4P9WXQ3</accession>
<evidence type="ECO:0000256" key="5">
    <source>
        <dbReference type="ARBA" id="ARBA00022837"/>
    </source>
</evidence>
<keyword evidence="2" id="KW-0519">Myristate</keyword>
<dbReference type="EMBL" id="ML014173">
    <property type="protein sequence ID" value="RKP01402.1"/>
    <property type="molecule type" value="Genomic_DNA"/>
</dbReference>
<evidence type="ECO:0000256" key="1">
    <source>
        <dbReference type="ARBA" id="ARBA00006049"/>
    </source>
</evidence>
<evidence type="ECO:0000313" key="11">
    <source>
        <dbReference type="Proteomes" id="UP000268535"/>
    </source>
</evidence>
<evidence type="ECO:0000313" key="12">
    <source>
        <dbReference type="Proteomes" id="UP000274922"/>
    </source>
</evidence>
<dbReference type="Gene3D" id="1.10.238.10">
    <property type="entry name" value="EF-hand"/>
    <property type="match status" value="1"/>
</dbReference>
<dbReference type="Proteomes" id="UP000268535">
    <property type="component" value="Unassembled WGS sequence"/>
</dbReference>
<dbReference type="PROSITE" id="PS50222">
    <property type="entry name" value="EF_HAND_2"/>
    <property type="match status" value="3"/>
</dbReference>
<evidence type="ECO:0000259" key="8">
    <source>
        <dbReference type="PROSITE" id="PS50222"/>
    </source>
</evidence>
<dbReference type="PRINTS" id="PR00450">
    <property type="entry name" value="RECOVERIN"/>
</dbReference>
<feature type="domain" description="EF-hand" evidence="8">
    <location>
        <begin position="96"/>
        <end position="131"/>
    </location>
</feature>
<dbReference type="InterPro" id="IPR002048">
    <property type="entry name" value="EF_hand_dom"/>
</dbReference>
<dbReference type="FunFam" id="1.10.238.10:FF:000009">
    <property type="entry name" value="Visinin-like protein 1"/>
    <property type="match status" value="1"/>
</dbReference>
<dbReference type="GO" id="GO:0005509">
    <property type="term" value="F:calcium ion binding"/>
    <property type="evidence" value="ECO:0007669"/>
    <property type="project" value="InterPro"/>
</dbReference>
<dbReference type="Pfam" id="PF13499">
    <property type="entry name" value="EF-hand_7"/>
    <property type="match status" value="2"/>
</dbReference>
<dbReference type="PANTHER" id="PTHR23055">
    <property type="entry name" value="CALCIUM BINDING PROTEINS"/>
    <property type="match status" value="1"/>
</dbReference>
<dbReference type="SMART" id="SM00054">
    <property type="entry name" value="EFh"/>
    <property type="match status" value="3"/>
</dbReference>
<dbReference type="GO" id="GO:0016020">
    <property type="term" value="C:membrane"/>
    <property type="evidence" value="ECO:0007669"/>
    <property type="project" value="TreeGrafter"/>
</dbReference>
<evidence type="ECO:0000256" key="7">
    <source>
        <dbReference type="ARBA" id="ARBA00071944"/>
    </source>
</evidence>
<keyword evidence="6" id="KW-0449">Lipoprotein</keyword>
<evidence type="ECO:0000313" key="10">
    <source>
        <dbReference type="EMBL" id="RKP01402.1"/>
    </source>
</evidence>
<feature type="domain" description="EF-hand" evidence="8">
    <location>
        <begin position="60"/>
        <end position="95"/>
    </location>
</feature>
<evidence type="ECO:0000256" key="4">
    <source>
        <dbReference type="ARBA" id="ARBA00022737"/>
    </source>
</evidence>
<keyword evidence="4" id="KW-0677">Repeat</keyword>
<gene>
    <name evidence="9" type="ORF">CAUPRSCDRAFT_6487</name>
    <name evidence="10" type="ORF">CXG81DRAFT_12017</name>
</gene>
<evidence type="ECO:0000256" key="3">
    <source>
        <dbReference type="ARBA" id="ARBA00022723"/>
    </source>
</evidence>
<dbReference type="SUPFAM" id="SSF47473">
    <property type="entry name" value="EF-hand"/>
    <property type="match status" value="1"/>
</dbReference>
<dbReference type="InterPro" id="IPR011992">
    <property type="entry name" value="EF-hand-dom_pair"/>
</dbReference>
<reference evidence="10" key="2">
    <citation type="submission" date="2018-04" db="EMBL/GenBank/DDBJ databases">
        <title>Leveraging single-cell genomics to expand the Fungal Tree of Life.</title>
        <authorList>
            <consortium name="DOE Joint Genome Institute"/>
            <person name="Ahrendt S.R."/>
            <person name="Quandt C.A."/>
            <person name="Ciobanu D."/>
            <person name="Clum A."/>
            <person name="Salamov A."/>
            <person name="Andreopoulos B."/>
            <person name="Cheng J.-F."/>
            <person name="Woyke T."/>
            <person name="Pelin A."/>
            <person name="Henrissat B."/>
            <person name="Benny G.L."/>
            <person name="Smith M.E."/>
            <person name="James T.Y."/>
            <person name="Grigoriev I.V."/>
        </authorList>
    </citation>
    <scope>NUCLEOTIDE SEQUENCE</scope>
    <source>
        <strain evidence="10">ATCC 52028</strain>
    </source>
</reference>
<dbReference type="EMBL" id="ML009260">
    <property type="protein sequence ID" value="RKO97462.1"/>
    <property type="molecule type" value="Genomic_DNA"/>
</dbReference>
<dbReference type="STRING" id="1555241.A0A4P9WXQ3"/>
<proteinExistence type="inferred from homology"/>
<organism evidence="9 11">
    <name type="scientific">Caulochytrium protostelioides</name>
    <dbReference type="NCBI Taxonomy" id="1555241"/>
    <lineage>
        <taxon>Eukaryota</taxon>
        <taxon>Fungi</taxon>
        <taxon>Fungi incertae sedis</taxon>
        <taxon>Chytridiomycota</taxon>
        <taxon>Chytridiomycota incertae sedis</taxon>
        <taxon>Chytridiomycetes</taxon>
        <taxon>Caulochytriales</taxon>
        <taxon>Caulochytriaceae</taxon>
        <taxon>Caulochytrium</taxon>
    </lineage>
</organism>
<dbReference type="InterPro" id="IPR018247">
    <property type="entry name" value="EF_Hand_1_Ca_BS"/>
</dbReference>
<comment type="similarity">
    <text evidence="1">Belongs to the recoverin family.</text>
</comment>
<evidence type="ECO:0000313" key="9">
    <source>
        <dbReference type="EMBL" id="RKO97462.1"/>
    </source>
</evidence>
<feature type="domain" description="EF-hand" evidence="8">
    <location>
        <begin position="144"/>
        <end position="179"/>
    </location>
</feature>
<evidence type="ECO:0000256" key="6">
    <source>
        <dbReference type="ARBA" id="ARBA00023288"/>
    </source>
</evidence>
<dbReference type="Proteomes" id="UP000274922">
    <property type="component" value="Unassembled WGS sequence"/>
</dbReference>
<keyword evidence="5" id="KW-0106">Calcium</keyword>
<keyword evidence="12" id="KW-1185">Reference proteome</keyword>